<reference evidence="1 2" key="1">
    <citation type="submission" date="2015-11" db="EMBL/GenBank/DDBJ databases">
        <title>Expanding the genomic diversity of Burkholderia species for the development of highly accurate diagnostics.</title>
        <authorList>
            <person name="Sahl J."/>
            <person name="Keim P."/>
            <person name="Wagner D."/>
        </authorList>
    </citation>
    <scope>NUCLEOTIDE SEQUENCE [LARGE SCALE GENOMIC DNA]</scope>
    <source>
        <strain evidence="1 2">MSMB2036</strain>
    </source>
</reference>
<evidence type="ECO:0008006" key="3">
    <source>
        <dbReference type="Google" id="ProtNLM"/>
    </source>
</evidence>
<sequence length="216" mass="24616">MTAGHVIEDIRELVRLGHDLYDWYVDDSPIQRPPEGLPVPLSWDIESVGHLHNEAKGFDFALIPLAPLEQAALESNKVRPITEVEIADPYAEDFDRWYLLGLPDATARPDHQRQVVAKNFFGLPVDPLPRRPEWWDTESNPEFEMKYGMLMPIGDEDIDGLDIAGMSGGPIIGLRETEDGTGEWKVIGIQSGWMKGRRAISFFFRQGSFRLRWQDD</sequence>
<accession>A0A118HNG2</accession>
<evidence type="ECO:0000313" key="1">
    <source>
        <dbReference type="EMBL" id="KVG59373.1"/>
    </source>
</evidence>
<dbReference type="EMBL" id="LOXM01000217">
    <property type="protein sequence ID" value="KVG59373.1"/>
    <property type="molecule type" value="Genomic_DNA"/>
</dbReference>
<dbReference type="SUPFAM" id="SSF50494">
    <property type="entry name" value="Trypsin-like serine proteases"/>
    <property type="match status" value="1"/>
</dbReference>
<name>A0A118HNG2_9BURK</name>
<gene>
    <name evidence="1" type="ORF">WJ33_34225</name>
</gene>
<evidence type="ECO:0000313" key="2">
    <source>
        <dbReference type="Proteomes" id="UP000064029"/>
    </source>
</evidence>
<dbReference type="InterPro" id="IPR009003">
    <property type="entry name" value="Peptidase_S1_PA"/>
</dbReference>
<dbReference type="AlphaFoldDB" id="A0A118HNG2"/>
<comment type="caution">
    <text evidence="1">The sequence shown here is derived from an EMBL/GenBank/DDBJ whole genome shotgun (WGS) entry which is preliminary data.</text>
</comment>
<proteinExistence type="predicted"/>
<dbReference type="Proteomes" id="UP000064029">
    <property type="component" value="Unassembled WGS sequence"/>
</dbReference>
<organism evidence="1 2">
    <name type="scientific">Burkholderia ubonensis</name>
    <dbReference type="NCBI Taxonomy" id="101571"/>
    <lineage>
        <taxon>Bacteria</taxon>
        <taxon>Pseudomonadati</taxon>
        <taxon>Pseudomonadota</taxon>
        <taxon>Betaproteobacteria</taxon>
        <taxon>Burkholderiales</taxon>
        <taxon>Burkholderiaceae</taxon>
        <taxon>Burkholderia</taxon>
        <taxon>Burkholderia cepacia complex</taxon>
    </lineage>
</organism>
<protein>
    <recommendedName>
        <fullName evidence="3">Peptidase S1 domain-containing protein</fullName>
    </recommendedName>
</protein>